<dbReference type="AlphaFoldDB" id="A0A562TX06"/>
<dbReference type="OrthoDB" id="597091at2"/>
<organism evidence="1 2">
    <name type="scientific">Mucilaginibacter frigoritolerans</name>
    <dbReference type="NCBI Taxonomy" id="652788"/>
    <lineage>
        <taxon>Bacteria</taxon>
        <taxon>Pseudomonadati</taxon>
        <taxon>Bacteroidota</taxon>
        <taxon>Sphingobacteriia</taxon>
        <taxon>Sphingobacteriales</taxon>
        <taxon>Sphingobacteriaceae</taxon>
        <taxon>Mucilaginibacter</taxon>
    </lineage>
</organism>
<keyword evidence="2" id="KW-1185">Reference proteome</keyword>
<protein>
    <submittedName>
        <fullName evidence="1">Uncharacterized protein DUF4905</fullName>
    </submittedName>
</protein>
<evidence type="ECO:0000313" key="1">
    <source>
        <dbReference type="EMBL" id="TWI98075.1"/>
    </source>
</evidence>
<comment type="caution">
    <text evidence="1">The sequence shown here is derived from an EMBL/GenBank/DDBJ whole genome shotgun (WGS) entry which is preliminary data.</text>
</comment>
<dbReference type="Pfam" id="PF16248">
    <property type="entry name" value="DUF4905"/>
    <property type="match status" value="1"/>
</dbReference>
<dbReference type="InterPro" id="IPR032595">
    <property type="entry name" value="DUF4905"/>
</dbReference>
<sequence>MIIKPIISKEFNGVIWRMEIDEITDTLFVEVRNNEDKNVSFGAINLHTAELNFEGLTAPERWLTGIETAHNGVLLLHYYQSETGPTHKGLLAIDAITGKTLWSNYNFAFDHLSDNGPVIYDIRIQPRKLFLADINTGATTRIYQPSVNKELINNIILPQLISTDELSGKLMAMHPFGNMVHYLEHNNFRIVSLHALKKGMLTQSLFIFDGDNMVYDDLLNYDIQKIQPEAFMLYKNYLLYIKNKSELKVIPL</sequence>
<accession>A0A562TX06</accession>
<dbReference type="RefSeq" id="WP_144914013.1">
    <property type="nucleotide sequence ID" value="NZ_VLLI01000009.1"/>
</dbReference>
<name>A0A562TX06_9SPHI</name>
<evidence type="ECO:0000313" key="2">
    <source>
        <dbReference type="Proteomes" id="UP000317010"/>
    </source>
</evidence>
<dbReference type="EMBL" id="VLLI01000009">
    <property type="protein sequence ID" value="TWI98075.1"/>
    <property type="molecule type" value="Genomic_DNA"/>
</dbReference>
<gene>
    <name evidence="1" type="ORF">JN11_03154</name>
</gene>
<reference evidence="1 2" key="1">
    <citation type="submission" date="2019-07" db="EMBL/GenBank/DDBJ databases">
        <title>Genomic Encyclopedia of Archaeal and Bacterial Type Strains, Phase II (KMG-II): from individual species to whole genera.</title>
        <authorList>
            <person name="Goeker M."/>
        </authorList>
    </citation>
    <scope>NUCLEOTIDE SEQUENCE [LARGE SCALE GENOMIC DNA]</scope>
    <source>
        <strain evidence="1 2">ATCC BAA-1854</strain>
    </source>
</reference>
<proteinExistence type="predicted"/>
<dbReference type="Proteomes" id="UP000317010">
    <property type="component" value="Unassembled WGS sequence"/>
</dbReference>